<evidence type="ECO:0000256" key="7">
    <source>
        <dbReference type="ARBA" id="ARBA00030854"/>
    </source>
</evidence>
<comment type="pathway">
    <text evidence="2">Cofactor biosynthesis; 7,8-dihydroneopterin triphosphate biosynthesis; 7,8-dihydroneopterin triphosphate from GTP: step 1/1.</text>
</comment>
<evidence type="ECO:0000259" key="8">
    <source>
        <dbReference type="Pfam" id="PF01227"/>
    </source>
</evidence>
<evidence type="ECO:0000256" key="1">
    <source>
        <dbReference type="ARBA" id="ARBA00001052"/>
    </source>
</evidence>
<dbReference type="NCBIfam" id="NF006824">
    <property type="entry name" value="PRK09347.1-1"/>
    <property type="match status" value="1"/>
</dbReference>
<dbReference type="GO" id="GO:0005525">
    <property type="term" value="F:GTP binding"/>
    <property type="evidence" value="ECO:0007669"/>
    <property type="project" value="TreeGrafter"/>
</dbReference>
<organism evidence="9 10">
    <name type="scientific">Halteria grandinella</name>
    <dbReference type="NCBI Taxonomy" id="5974"/>
    <lineage>
        <taxon>Eukaryota</taxon>
        <taxon>Sar</taxon>
        <taxon>Alveolata</taxon>
        <taxon>Ciliophora</taxon>
        <taxon>Intramacronucleata</taxon>
        <taxon>Spirotrichea</taxon>
        <taxon>Stichotrichia</taxon>
        <taxon>Sporadotrichida</taxon>
        <taxon>Halteriidae</taxon>
        <taxon>Halteria</taxon>
    </lineage>
</organism>
<dbReference type="Gene3D" id="3.30.1130.10">
    <property type="match status" value="1"/>
</dbReference>
<dbReference type="OrthoDB" id="305103at2759"/>
<dbReference type="GO" id="GO:0005737">
    <property type="term" value="C:cytoplasm"/>
    <property type="evidence" value="ECO:0007669"/>
    <property type="project" value="TreeGrafter"/>
</dbReference>
<dbReference type="Pfam" id="PF01227">
    <property type="entry name" value="GTP_cyclohydroI"/>
    <property type="match status" value="1"/>
</dbReference>
<dbReference type="GO" id="GO:0006729">
    <property type="term" value="P:tetrahydrobiopterin biosynthetic process"/>
    <property type="evidence" value="ECO:0007669"/>
    <property type="project" value="TreeGrafter"/>
</dbReference>
<evidence type="ECO:0000256" key="5">
    <source>
        <dbReference type="ARBA" id="ARBA00017272"/>
    </source>
</evidence>
<dbReference type="EC" id="3.5.4.16" evidence="4"/>
<dbReference type="PANTHER" id="PTHR11109">
    <property type="entry name" value="GTP CYCLOHYDROLASE I"/>
    <property type="match status" value="1"/>
</dbReference>
<keyword evidence="10" id="KW-1185">Reference proteome</keyword>
<dbReference type="AlphaFoldDB" id="A0A8J8SZF2"/>
<dbReference type="GO" id="GO:0008270">
    <property type="term" value="F:zinc ion binding"/>
    <property type="evidence" value="ECO:0007669"/>
    <property type="project" value="TreeGrafter"/>
</dbReference>
<dbReference type="PANTHER" id="PTHR11109:SF7">
    <property type="entry name" value="GTP CYCLOHYDROLASE 1"/>
    <property type="match status" value="1"/>
</dbReference>
<dbReference type="InterPro" id="IPR043134">
    <property type="entry name" value="GTP-CH-I_N"/>
</dbReference>
<dbReference type="SUPFAM" id="SSF55620">
    <property type="entry name" value="Tetrahydrobiopterin biosynthesis enzymes-like"/>
    <property type="match status" value="1"/>
</dbReference>
<gene>
    <name evidence="9" type="ORF">FGO68_gene5938</name>
</gene>
<protein>
    <recommendedName>
        <fullName evidence="5">GTP cyclohydrolase 1</fullName>
        <ecNumber evidence="4">3.5.4.16</ecNumber>
    </recommendedName>
    <alternativeName>
        <fullName evidence="7">GTP cyclohydrolase I</fullName>
    </alternativeName>
</protein>
<dbReference type="InterPro" id="IPR020602">
    <property type="entry name" value="GTP_CycHdrlase_I_dom"/>
</dbReference>
<dbReference type="EMBL" id="RRYP01014576">
    <property type="protein sequence ID" value="TNV75903.1"/>
    <property type="molecule type" value="Genomic_DNA"/>
</dbReference>
<proteinExistence type="inferred from homology"/>
<comment type="caution">
    <text evidence="9">The sequence shown here is derived from an EMBL/GenBank/DDBJ whole genome shotgun (WGS) entry which is preliminary data.</text>
</comment>
<evidence type="ECO:0000256" key="2">
    <source>
        <dbReference type="ARBA" id="ARBA00005080"/>
    </source>
</evidence>
<dbReference type="GO" id="GO:0003934">
    <property type="term" value="F:GTP cyclohydrolase I activity"/>
    <property type="evidence" value="ECO:0007669"/>
    <property type="project" value="UniProtKB-EC"/>
</dbReference>
<sequence length="251" mass="28679">MKKNNQKVFLPQTLKPIDIQEEKGYAEKDSLNNGIEEQQLILRGEEIASLLRQKGLQSPIVNVQLEKERQTKVEAIKYHFQKILQALELDTTDPGLHETPLRVAKLYVDELCSGLNPDQFPKCTTFPMQESSIVFQKDIPFSSLCMHHFLPFTGHVHIGYKSNGKILGLSKLNRVVNYFSRRPQVQELLNKQIYTVLQAILDTEDVFVRIEGSHSCIHVRGVNQQGTKTISQEAGGVFKDPVYLGQYFHKM</sequence>
<dbReference type="InterPro" id="IPR001474">
    <property type="entry name" value="GTP_CycHdrlase_I"/>
</dbReference>
<evidence type="ECO:0000256" key="6">
    <source>
        <dbReference type="ARBA" id="ARBA00022801"/>
    </source>
</evidence>
<feature type="domain" description="GTP cyclohydrolase I" evidence="8">
    <location>
        <begin position="77"/>
        <end position="240"/>
    </location>
</feature>
<comment type="catalytic activity">
    <reaction evidence="1">
        <text>GTP + H2O = 7,8-dihydroneopterin 3'-triphosphate + formate + H(+)</text>
        <dbReference type="Rhea" id="RHEA:17473"/>
        <dbReference type="ChEBI" id="CHEBI:15377"/>
        <dbReference type="ChEBI" id="CHEBI:15378"/>
        <dbReference type="ChEBI" id="CHEBI:15740"/>
        <dbReference type="ChEBI" id="CHEBI:37565"/>
        <dbReference type="ChEBI" id="CHEBI:58462"/>
        <dbReference type="EC" id="3.5.4.16"/>
    </reaction>
</comment>
<comment type="similarity">
    <text evidence="3">Belongs to the GTP cyclohydrolase I family.</text>
</comment>
<dbReference type="NCBIfam" id="NF006826">
    <property type="entry name" value="PRK09347.1-3"/>
    <property type="match status" value="1"/>
</dbReference>
<evidence type="ECO:0000313" key="9">
    <source>
        <dbReference type="EMBL" id="TNV75903.1"/>
    </source>
</evidence>
<name>A0A8J8SZF2_HALGN</name>
<dbReference type="GO" id="GO:0046654">
    <property type="term" value="P:tetrahydrofolate biosynthetic process"/>
    <property type="evidence" value="ECO:0007669"/>
    <property type="project" value="InterPro"/>
</dbReference>
<dbReference type="UniPathway" id="UPA00848">
    <property type="reaction ID" value="UER00151"/>
</dbReference>
<evidence type="ECO:0000256" key="3">
    <source>
        <dbReference type="ARBA" id="ARBA00008085"/>
    </source>
</evidence>
<dbReference type="Gene3D" id="1.10.286.10">
    <property type="match status" value="1"/>
</dbReference>
<evidence type="ECO:0000313" key="10">
    <source>
        <dbReference type="Proteomes" id="UP000785679"/>
    </source>
</evidence>
<dbReference type="InterPro" id="IPR043133">
    <property type="entry name" value="GTP-CH-I_C/QueF"/>
</dbReference>
<reference evidence="9" key="1">
    <citation type="submission" date="2019-06" db="EMBL/GenBank/DDBJ databases">
        <authorList>
            <person name="Zheng W."/>
        </authorList>
    </citation>
    <scope>NUCLEOTIDE SEQUENCE</scope>
    <source>
        <strain evidence="9">QDHG01</strain>
    </source>
</reference>
<accession>A0A8J8SZF2</accession>
<dbReference type="FunFam" id="3.30.1130.10:FF:000001">
    <property type="entry name" value="GTP cyclohydrolase 1"/>
    <property type="match status" value="1"/>
</dbReference>
<evidence type="ECO:0000256" key="4">
    <source>
        <dbReference type="ARBA" id="ARBA00012715"/>
    </source>
</evidence>
<keyword evidence="6" id="KW-0378">Hydrolase</keyword>
<dbReference type="Proteomes" id="UP000785679">
    <property type="component" value="Unassembled WGS sequence"/>
</dbReference>